<keyword evidence="1 5" id="KW-0489">Methyltransferase</keyword>
<organism evidence="5 6">
    <name type="scientific">Minwuia thermotolerans</name>
    <dbReference type="NCBI Taxonomy" id="2056226"/>
    <lineage>
        <taxon>Bacteria</taxon>
        <taxon>Pseudomonadati</taxon>
        <taxon>Pseudomonadota</taxon>
        <taxon>Alphaproteobacteria</taxon>
        <taxon>Minwuiales</taxon>
        <taxon>Minwuiaceae</taxon>
        <taxon>Minwuia</taxon>
    </lineage>
</organism>
<dbReference type="OrthoDB" id="1853779at2"/>
<gene>
    <name evidence="5" type="ORF">CVT23_13860</name>
</gene>
<dbReference type="Proteomes" id="UP000229498">
    <property type="component" value="Unassembled WGS sequence"/>
</dbReference>
<sequence>MLWKLFRRFSRHSRQKRARLFRESFAIGPDTRILDLGGGTGGHIASILTGPAAVTVADISESDLAEAAGRGFATVRLDGDDERLPFADGAFDIVFCSSVIEHVTGPKEEMRWMTDDRRFREMAERHQSAFAAEIRRVGRGYFVQTPYRYFPVESHSWLPVFIVMLPRNLMVPTIRFTNRFWPKGTRPDFQLLTHRSMRRLFPDAEIAEERVAGFTKSIIAIRRPA</sequence>
<keyword evidence="3" id="KW-0949">S-adenosyl-L-methionine</keyword>
<evidence type="ECO:0000256" key="1">
    <source>
        <dbReference type="ARBA" id="ARBA00022603"/>
    </source>
</evidence>
<dbReference type="CDD" id="cd02440">
    <property type="entry name" value="AdoMet_MTases"/>
    <property type="match status" value="1"/>
</dbReference>
<dbReference type="AlphaFoldDB" id="A0A2M9FZW4"/>
<dbReference type="GO" id="GO:0008757">
    <property type="term" value="F:S-adenosylmethionine-dependent methyltransferase activity"/>
    <property type="evidence" value="ECO:0007669"/>
    <property type="project" value="InterPro"/>
</dbReference>
<accession>A0A2M9FZW4</accession>
<dbReference type="PANTHER" id="PTHR43464">
    <property type="entry name" value="METHYLTRANSFERASE"/>
    <property type="match status" value="1"/>
</dbReference>
<evidence type="ECO:0000256" key="2">
    <source>
        <dbReference type="ARBA" id="ARBA00022679"/>
    </source>
</evidence>
<dbReference type="SUPFAM" id="SSF53335">
    <property type="entry name" value="S-adenosyl-L-methionine-dependent methyltransferases"/>
    <property type="match status" value="1"/>
</dbReference>
<evidence type="ECO:0000313" key="5">
    <source>
        <dbReference type="EMBL" id="PJK29002.1"/>
    </source>
</evidence>
<dbReference type="EMBL" id="PHIG01000037">
    <property type="protein sequence ID" value="PJK29002.1"/>
    <property type="molecule type" value="Genomic_DNA"/>
</dbReference>
<dbReference type="RefSeq" id="WP_109794110.1">
    <property type="nucleotide sequence ID" value="NZ_PHIG01000037.1"/>
</dbReference>
<dbReference type="GO" id="GO:0032259">
    <property type="term" value="P:methylation"/>
    <property type="evidence" value="ECO:0007669"/>
    <property type="project" value="UniProtKB-KW"/>
</dbReference>
<dbReference type="InterPro" id="IPR013216">
    <property type="entry name" value="Methyltransf_11"/>
</dbReference>
<feature type="domain" description="Methyltransferase type 11" evidence="4">
    <location>
        <begin position="34"/>
        <end position="108"/>
    </location>
</feature>
<evidence type="ECO:0000313" key="6">
    <source>
        <dbReference type="Proteomes" id="UP000229498"/>
    </source>
</evidence>
<evidence type="ECO:0000256" key="3">
    <source>
        <dbReference type="ARBA" id="ARBA00022691"/>
    </source>
</evidence>
<proteinExistence type="predicted"/>
<dbReference type="Gene3D" id="3.40.50.150">
    <property type="entry name" value="Vaccinia Virus protein VP39"/>
    <property type="match status" value="1"/>
</dbReference>
<name>A0A2M9FZW4_9PROT</name>
<comment type="caution">
    <text evidence="5">The sequence shown here is derived from an EMBL/GenBank/DDBJ whole genome shotgun (WGS) entry which is preliminary data.</text>
</comment>
<keyword evidence="2 5" id="KW-0808">Transferase</keyword>
<dbReference type="PANTHER" id="PTHR43464:SF19">
    <property type="entry name" value="UBIQUINONE BIOSYNTHESIS O-METHYLTRANSFERASE, MITOCHONDRIAL"/>
    <property type="match status" value="1"/>
</dbReference>
<reference evidence="5 6" key="1">
    <citation type="submission" date="2017-11" db="EMBL/GenBank/DDBJ databases">
        <title>Draft genome sequence of Rhizobiales bacterium SY3-13.</title>
        <authorList>
            <person name="Sun C."/>
        </authorList>
    </citation>
    <scope>NUCLEOTIDE SEQUENCE [LARGE SCALE GENOMIC DNA]</scope>
    <source>
        <strain evidence="5 6">SY3-13</strain>
    </source>
</reference>
<evidence type="ECO:0000259" key="4">
    <source>
        <dbReference type="Pfam" id="PF08241"/>
    </source>
</evidence>
<protein>
    <submittedName>
        <fullName evidence="5">Class I SAM-dependent methyltransferase</fullName>
    </submittedName>
</protein>
<keyword evidence="6" id="KW-1185">Reference proteome</keyword>
<dbReference type="Pfam" id="PF08241">
    <property type="entry name" value="Methyltransf_11"/>
    <property type="match status" value="1"/>
</dbReference>
<dbReference type="InterPro" id="IPR029063">
    <property type="entry name" value="SAM-dependent_MTases_sf"/>
</dbReference>